<dbReference type="PANTHER" id="PTHR43784:SF2">
    <property type="entry name" value="GDSL-LIKE LIPASE_ACYLHYDROLASE, PUTATIVE (AFU_ORTHOLOGUE AFUA_2G00820)-RELATED"/>
    <property type="match status" value="1"/>
</dbReference>
<protein>
    <submittedName>
        <fullName evidence="3">SGNH/GDSL hydrolase family protein</fullName>
    </submittedName>
</protein>
<comment type="caution">
    <text evidence="3">The sequence shown here is derived from an EMBL/GenBank/DDBJ whole genome shotgun (WGS) entry which is preliminary data.</text>
</comment>
<dbReference type="EMBL" id="BAAATD010000004">
    <property type="protein sequence ID" value="GAA2598772.1"/>
    <property type="molecule type" value="Genomic_DNA"/>
</dbReference>
<evidence type="ECO:0000256" key="1">
    <source>
        <dbReference type="SAM" id="MobiDB-lite"/>
    </source>
</evidence>
<evidence type="ECO:0000313" key="4">
    <source>
        <dbReference type="Proteomes" id="UP001501509"/>
    </source>
</evidence>
<dbReference type="InterPro" id="IPR053140">
    <property type="entry name" value="GDSL_Rv0518-like"/>
</dbReference>
<feature type="domain" description="SGNH hydrolase-type esterase" evidence="2">
    <location>
        <begin position="8"/>
        <end position="180"/>
    </location>
</feature>
<evidence type="ECO:0000259" key="2">
    <source>
        <dbReference type="Pfam" id="PF13472"/>
    </source>
</evidence>
<dbReference type="Pfam" id="PF13472">
    <property type="entry name" value="Lipase_GDSL_2"/>
    <property type="match status" value="1"/>
</dbReference>
<dbReference type="GO" id="GO:0016787">
    <property type="term" value="F:hydrolase activity"/>
    <property type="evidence" value="ECO:0007669"/>
    <property type="project" value="UniProtKB-KW"/>
</dbReference>
<dbReference type="CDD" id="cd01832">
    <property type="entry name" value="SGNH_hydrolase_like_1"/>
    <property type="match status" value="1"/>
</dbReference>
<name>A0ABP6C4K3_9ACTN</name>
<gene>
    <name evidence="3" type="ORF">GCM10010411_35410</name>
</gene>
<evidence type="ECO:0000313" key="3">
    <source>
        <dbReference type="EMBL" id="GAA2598772.1"/>
    </source>
</evidence>
<feature type="region of interest" description="Disordered" evidence="1">
    <location>
        <begin position="238"/>
        <end position="258"/>
    </location>
</feature>
<organism evidence="3 4">
    <name type="scientific">Actinomadura fulvescens</name>
    <dbReference type="NCBI Taxonomy" id="46160"/>
    <lineage>
        <taxon>Bacteria</taxon>
        <taxon>Bacillati</taxon>
        <taxon>Actinomycetota</taxon>
        <taxon>Actinomycetes</taxon>
        <taxon>Streptosporangiales</taxon>
        <taxon>Thermomonosporaceae</taxon>
        <taxon>Actinomadura</taxon>
    </lineage>
</organism>
<dbReference type="SUPFAM" id="SSF52266">
    <property type="entry name" value="SGNH hydrolase"/>
    <property type="match status" value="1"/>
</dbReference>
<keyword evidence="3" id="KW-0378">Hydrolase</keyword>
<dbReference type="RefSeq" id="WP_344542158.1">
    <property type="nucleotide sequence ID" value="NZ_BAAATD010000004.1"/>
</dbReference>
<dbReference type="Gene3D" id="3.40.50.1110">
    <property type="entry name" value="SGNH hydrolase"/>
    <property type="match status" value="1"/>
</dbReference>
<dbReference type="PANTHER" id="PTHR43784">
    <property type="entry name" value="GDSL-LIKE LIPASE/ACYLHYDROLASE, PUTATIVE (AFU_ORTHOLOGUE AFUA_2G00820)-RELATED"/>
    <property type="match status" value="1"/>
</dbReference>
<dbReference type="InterPro" id="IPR036514">
    <property type="entry name" value="SGNH_hydro_sf"/>
</dbReference>
<proteinExistence type="predicted"/>
<accession>A0ABP6C4K3</accession>
<dbReference type="Proteomes" id="UP001501509">
    <property type="component" value="Unassembled WGS sequence"/>
</dbReference>
<sequence length="258" mass="27380">MSYLRYVAIGDSQSEGLMDGDELTGYRGWADRLAEQLAAVEPAVTYANLAVRGKLAGQVRAEQLAPALALRPDLVSVMAGMNDLVRPGFDAAAVTGELEAMFAALTGAGAQVVTFTFPDIAKIAPIVARLRPRVLVLNAGIRAAAQRHGVIVVDTFPHAVTCDARMWSSDRIHAAPLGHTLMAAAAAHALGLPGSDDSWTRPLPPARPVGTLRRVGSEAVWVGGFLGPWVMRRLRGRSSGDGRVAKRPDLLPVAKHEE</sequence>
<dbReference type="InterPro" id="IPR013830">
    <property type="entry name" value="SGNH_hydro"/>
</dbReference>
<reference evidence="4" key="1">
    <citation type="journal article" date="2019" name="Int. J. Syst. Evol. Microbiol.">
        <title>The Global Catalogue of Microorganisms (GCM) 10K type strain sequencing project: providing services to taxonomists for standard genome sequencing and annotation.</title>
        <authorList>
            <consortium name="The Broad Institute Genomics Platform"/>
            <consortium name="The Broad Institute Genome Sequencing Center for Infectious Disease"/>
            <person name="Wu L."/>
            <person name="Ma J."/>
        </authorList>
    </citation>
    <scope>NUCLEOTIDE SEQUENCE [LARGE SCALE GENOMIC DNA]</scope>
    <source>
        <strain evidence="4">JCM 6833</strain>
    </source>
</reference>
<keyword evidence="4" id="KW-1185">Reference proteome</keyword>